<feature type="chain" id="PRO_5022813547" description="Fatty acid cis/trans isomerase" evidence="1">
    <location>
        <begin position="22"/>
        <end position="781"/>
    </location>
</feature>
<accession>A0A5C1E798</accession>
<dbReference type="PROSITE" id="PS51257">
    <property type="entry name" value="PROKAR_LIPOPROTEIN"/>
    <property type="match status" value="1"/>
</dbReference>
<dbReference type="Pfam" id="PF06934">
    <property type="entry name" value="CTI"/>
    <property type="match status" value="1"/>
</dbReference>
<keyword evidence="1" id="KW-0732">Signal</keyword>
<dbReference type="AlphaFoldDB" id="A0A5C1E798"/>
<reference evidence="2 3" key="1">
    <citation type="submission" date="2017-07" db="EMBL/GenBank/DDBJ databases">
        <title>Complete genome sequence of Oryzomicrobium terrae TPP412.</title>
        <authorList>
            <person name="Chiu L.-W."/>
            <person name="Lo K.-J."/>
            <person name="Tsai Y.-M."/>
            <person name="Lin S.-S."/>
            <person name="Kuo C.-H."/>
            <person name="Liu C.-T."/>
        </authorList>
    </citation>
    <scope>NUCLEOTIDE SEQUENCE [LARGE SCALE GENOMIC DNA]</scope>
    <source>
        <strain evidence="2 3">TPP412</strain>
    </source>
</reference>
<dbReference type="EMBL" id="CP022579">
    <property type="protein sequence ID" value="QEL64806.1"/>
    <property type="molecule type" value="Genomic_DNA"/>
</dbReference>
<protein>
    <recommendedName>
        <fullName evidence="4">Fatty acid cis/trans isomerase</fullName>
    </recommendedName>
</protein>
<evidence type="ECO:0000313" key="2">
    <source>
        <dbReference type="EMBL" id="QEL64806.1"/>
    </source>
</evidence>
<dbReference type="KEGG" id="otr:OTERR_13300"/>
<name>A0A5C1E798_9RHOO</name>
<evidence type="ECO:0000256" key="1">
    <source>
        <dbReference type="SAM" id="SignalP"/>
    </source>
</evidence>
<evidence type="ECO:0000313" key="3">
    <source>
        <dbReference type="Proteomes" id="UP000323671"/>
    </source>
</evidence>
<keyword evidence="3" id="KW-1185">Reference proteome</keyword>
<dbReference type="RefSeq" id="WP_149425248.1">
    <property type="nucleotide sequence ID" value="NZ_CP022579.1"/>
</dbReference>
<dbReference type="InterPro" id="IPR010706">
    <property type="entry name" value="Fatty_acid_cis-trans_isomerase"/>
</dbReference>
<gene>
    <name evidence="2" type="ORF">OTERR_13300</name>
</gene>
<dbReference type="Proteomes" id="UP000323671">
    <property type="component" value="Chromosome"/>
</dbReference>
<organism evidence="2 3">
    <name type="scientific">Oryzomicrobium terrae</name>
    <dbReference type="NCBI Taxonomy" id="1735038"/>
    <lineage>
        <taxon>Bacteria</taxon>
        <taxon>Pseudomonadati</taxon>
        <taxon>Pseudomonadota</taxon>
        <taxon>Betaproteobacteria</taxon>
        <taxon>Rhodocyclales</taxon>
        <taxon>Rhodocyclaceae</taxon>
        <taxon>Oryzomicrobium</taxon>
    </lineage>
</organism>
<feature type="signal peptide" evidence="1">
    <location>
        <begin position="1"/>
        <end position="21"/>
    </location>
</feature>
<proteinExistence type="predicted"/>
<evidence type="ECO:0008006" key="4">
    <source>
        <dbReference type="Google" id="ProtNLM"/>
    </source>
</evidence>
<sequence length="781" mass="88614">MKKSSALLLAAALLAGCMTLARHNLDQVYGPEQPDRFDHALPGQGPISYRRDIKPILDNRCVVCHACYDGPCQLKLSAWEGIARGASKAQVYDGTRLLEAPPTRLFLDADKPSEWREKGFYPVLNERPGTPAAELAASPLARMLRLKQRHPLPENTVLPDTFDFSLDREQQCPRIEEFDRFERDHPLWGMPFGLPGLSAGETATLEHWLQLGAPHEDSEPLSASVQQQVTAWEQFLNGDSLKERLVSRYVYEHLFLGHLYFDDDPQHRFFRLVRSATPPGTPLRPLTTRRPFDDPGLERVYYRLAVEQESISIKSHMPYALNKARMARWRQLFLTPDYPVEELPSYSAETAANPFLTFQALPVEARYRFMLDEAEFTIMGFIKGPVCRGQTALNVIEDHFWVFFMDPEAFKESDTEFLQRESRNLSMPAELKSNAPVLGPWFKYSRQQVDYLEAKSRYLAQRIDSPNKLTLSTVWDGDGSNPNAALTVYRHFDSATVLKGLVGERPKTAWVLTYPLLERIHYLLVAGYDVFGNIGHQLNTRLYMDFLRMEGEFNFLILLPKESRLPIRDYWYRGVSDDTKDYVYGRHAYFDGESGVPLTGADPQGELFTQLGHRLAAVLPRNPDPAWVADPKLQPALAKLQGLKGKSLTWVPELAFLRVDDPAGHAHYLTLVRNTGHLNVSQLLLESKTIVPEEHSLDVLPGLIGAYPNAIYRVRQGDLPAFTAAVAELSSDDGYQALVDRFGVRRSRSDFWSVSDALHTEVIRSAPIEGGLLDYNRLENR</sequence>